<accession>A0A815JBS8</accession>
<dbReference type="EMBL" id="CAJNOL010006182">
    <property type="protein sequence ID" value="CAF1615097.1"/>
    <property type="molecule type" value="Genomic_DNA"/>
</dbReference>
<evidence type="ECO:0000313" key="3">
    <source>
        <dbReference type="EMBL" id="CAF1615097.1"/>
    </source>
</evidence>
<reference evidence="2" key="1">
    <citation type="submission" date="2021-02" db="EMBL/GenBank/DDBJ databases">
        <authorList>
            <person name="Nowell W R."/>
        </authorList>
    </citation>
    <scope>NUCLEOTIDE SEQUENCE</scope>
</reference>
<keyword evidence="1" id="KW-0732">Signal</keyword>
<dbReference type="AlphaFoldDB" id="A0A815JBS8"/>
<evidence type="ECO:0000256" key="1">
    <source>
        <dbReference type="SAM" id="SignalP"/>
    </source>
</evidence>
<keyword evidence="5" id="KW-1185">Reference proteome</keyword>
<dbReference type="Proteomes" id="UP000663854">
    <property type="component" value="Unassembled WGS sequence"/>
</dbReference>
<dbReference type="Proteomes" id="UP000663870">
    <property type="component" value="Unassembled WGS sequence"/>
</dbReference>
<dbReference type="Gene3D" id="1.25.10.10">
    <property type="entry name" value="Leucine-rich Repeat Variant"/>
    <property type="match status" value="1"/>
</dbReference>
<proteinExistence type="predicted"/>
<feature type="chain" id="PRO_5035605454" evidence="1">
    <location>
        <begin position="17"/>
        <end position="222"/>
    </location>
</feature>
<comment type="caution">
    <text evidence="2">The sequence shown here is derived from an EMBL/GenBank/DDBJ whole genome shotgun (WGS) entry which is preliminary data.</text>
</comment>
<evidence type="ECO:0000313" key="2">
    <source>
        <dbReference type="EMBL" id="CAF1378645.1"/>
    </source>
</evidence>
<dbReference type="InterPro" id="IPR011989">
    <property type="entry name" value="ARM-like"/>
</dbReference>
<gene>
    <name evidence="3" type="ORF">JXQ802_LOCUS49874</name>
    <name evidence="2" type="ORF">PYM288_LOCUS33739</name>
</gene>
<organism evidence="2 4">
    <name type="scientific">Rotaria sordida</name>
    <dbReference type="NCBI Taxonomy" id="392033"/>
    <lineage>
        <taxon>Eukaryota</taxon>
        <taxon>Metazoa</taxon>
        <taxon>Spiralia</taxon>
        <taxon>Gnathifera</taxon>
        <taxon>Rotifera</taxon>
        <taxon>Eurotatoria</taxon>
        <taxon>Bdelloidea</taxon>
        <taxon>Philodinida</taxon>
        <taxon>Philodinidae</taxon>
        <taxon>Rotaria</taxon>
    </lineage>
</organism>
<dbReference type="EMBL" id="CAJNOH010004732">
    <property type="protein sequence ID" value="CAF1378645.1"/>
    <property type="molecule type" value="Genomic_DNA"/>
</dbReference>
<evidence type="ECO:0000313" key="4">
    <source>
        <dbReference type="Proteomes" id="UP000663854"/>
    </source>
</evidence>
<name>A0A815JBS8_9BILA</name>
<feature type="signal peptide" evidence="1">
    <location>
        <begin position="1"/>
        <end position="16"/>
    </location>
</feature>
<protein>
    <submittedName>
        <fullName evidence="2">Uncharacterized protein</fullName>
    </submittedName>
</protein>
<evidence type="ECO:0000313" key="5">
    <source>
        <dbReference type="Proteomes" id="UP000663870"/>
    </source>
</evidence>
<sequence length="222" mass="26379">MLALHCLCLLIHYSKQQQLNPIIRSKITIYIRPFLFDSILKIIQFHNQLYDRHINLFYETFKINLTYSKKKKKKEQLYLGTYESNNMAKATITSTTTPSSLPVSFVRFQSTSGGNIIDDQRLRDYLHRLFDIYKEIINELFLTFLDIFLPYIQQRLTTMWNSLLTTIINYQQGECSDEVIEECVCVLLTRDFVDIIRYFIYKTTIIGQTNLIKVEQKKKKTE</sequence>